<evidence type="ECO:0000313" key="5">
    <source>
        <dbReference type="EMBL" id="MCX2745306.1"/>
    </source>
</evidence>
<keyword evidence="6" id="KW-1185">Reference proteome</keyword>
<evidence type="ECO:0000313" key="6">
    <source>
        <dbReference type="Proteomes" id="UP001209885"/>
    </source>
</evidence>
<accession>A0ABT3RUH7</accession>
<dbReference type="InterPro" id="IPR017937">
    <property type="entry name" value="Thioredoxin_CS"/>
</dbReference>
<proteinExistence type="predicted"/>
<dbReference type="InterPro" id="IPR013740">
    <property type="entry name" value="Redoxin"/>
</dbReference>
<comment type="subcellular location">
    <subcellularLocation>
        <location evidence="1">Cell envelope</location>
    </subcellularLocation>
</comment>
<dbReference type="RefSeq" id="WP_266057863.1">
    <property type="nucleotide sequence ID" value="NZ_JAPFQN010000009.1"/>
</dbReference>
<keyword evidence="2" id="KW-0201">Cytochrome c-type biogenesis</keyword>
<dbReference type="InterPro" id="IPR036249">
    <property type="entry name" value="Thioredoxin-like_sf"/>
</dbReference>
<dbReference type="Proteomes" id="UP001209885">
    <property type="component" value="Unassembled WGS sequence"/>
</dbReference>
<reference evidence="5 6" key="1">
    <citation type="submission" date="2022-11" db="EMBL/GenBank/DDBJ databases">
        <title>The characterization of three novel Bacteroidetes species and genomic analysis of their roles in tidal elemental geochemical cycles.</title>
        <authorList>
            <person name="Ma K."/>
        </authorList>
    </citation>
    <scope>NUCLEOTIDE SEQUENCE [LARGE SCALE GENOMIC DNA]</scope>
    <source>
        <strain evidence="5 6">M17</strain>
    </source>
</reference>
<dbReference type="InterPro" id="IPR050553">
    <property type="entry name" value="Thioredoxin_ResA/DsbE_sf"/>
</dbReference>
<protein>
    <submittedName>
        <fullName evidence="5">TlpA disulfide reductase family protein</fullName>
    </submittedName>
</protein>
<dbReference type="PANTHER" id="PTHR42852:SF17">
    <property type="entry name" value="THIOREDOXIN-LIKE PROTEIN HI_1115"/>
    <property type="match status" value="1"/>
</dbReference>
<dbReference type="InterPro" id="IPR013766">
    <property type="entry name" value="Thioredoxin_domain"/>
</dbReference>
<gene>
    <name evidence="5" type="ORF">OO013_15620</name>
</gene>
<dbReference type="PROSITE" id="PS51352">
    <property type="entry name" value="THIOREDOXIN_2"/>
    <property type="match status" value="1"/>
</dbReference>
<sequence length="387" mass="45164">MTKLFFSVMLFMTVGLIYGQKQNETLSQILQRLDTIKTATYLSKSSRSAPGDTTVFHTTEKFVSMFINPKDTILGAAFTRSSIDDHNQYEYCYDGNYGVEFDWENRVVKIDTFTSRYGRPIAPFFVKIKSLIQYTQDNIDSAEVKYTEYKDSIQIDISFKDKIVEFISLQPFVKQFDGKKSRYVIVVDKNFLPYKFVRKMPHQTSWETCKDINISKHIDFEFSSMQQISADFKIKGREFRKDKTYDLENTKAPSWKLKEIHGDSISLDEIKQKIVLIQFTGIGCGPCHKSIPFLKKLADEYKDKNFELVSVETWSDNVSGIGRYKDRNELNYRFLVSNKKTSEQYKIQGVPVFFILDEDRVIKKVVIGYTTEKTDKEITRIIEELLL</sequence>
<keyword evidence="3" id="KW-0676">Redox-active center</keyword>
<dbReference type="PROSITE" id="PS00194">
    <property type="entry name" value="THIOREDOXIN_1"/>
    <property type="match status" value="1"/>
</dbReference>
<organism evidence="5 6">
    <name type="scientific">Mangrovivirga halotolerans</name>
    <dbReference type="NCBI Taxonomy" id="2993936"/>
    <lineage>
        <taxon>Bacteria</taxon>
        <taxon>Pseudomonadati</taxon>
        <taxon>Bacteroidota</taxon>
        <taxon>Cytophagia</taxon>
        <taxon>Cytophagales</taxon>
        <taxon>Mangrovivirgaceae</taxon>
        <taxon>Mangrovivirga</taxon>
    </lineage>
</organism>
<comment type="caution">
    <text evidence="5">The sequence shown here is derived from an EMBL/GenBank/DDBJ whole genome shotgun (WGS) entry which is preliminary data.</text>
</comment>
<evidence type="ECO:0000259" key="4">
    <source>
        <dbReference type="PROSITE" id="PS51352"/>
    </source>
</evidence>
<dbReference type="EMBL" id="JAPFQN010000009">
    <property type="protein sequence ID" value="MCX2745306.1"/>
    <property type="molecule type" value="Genomic_DNA"/>
</dbReference>
<evidence type="ECO:0000256" key="3">
    <source>
        <dbReference type="ARBA" id="ARBA00023284"/>
    </source>
</evidence>
<dbReference type="CDD" id="cd02966">
    <property type="entry name" value="TlpA_like_family"/>
    <property type="match status" value="1"/>
</dbReference>
<dbReference type="PANTHER" id="PTHR42852">
    <property type="entry name" value="THIOL:DISULFIDE INTERCHANGE PROTEIN DSBE"/>
    <property type="match status" value="1"/>
</dbReference>
<evidence type="ECO:0000256" key="2">
    <source>
        <dbReference type="ARBA" id="ARBA00022748"/>
    </source>
</evidence>
<dbReference type="Gene3D" id="3.40.30.10">
    <property type="entry name" value="Glutaredoxin"/>
    <property type="match status" value="1"/>
</dbReference>
<dbReference type="SUPFAM" id="SSF52833">
    <property type="entry name" value="Thioredoxin-like"/>
    <property type="match status" value="1"/>
</dbReference>
<name>A0ABT3RUH7_9BACT</name>
<evidence type="ECO:0000256" key="1">
    <source>
        <dbReference type="ARBA" id="ARBA00004196"/>
    </source>
</evidence>
<feature type="domain" description="Thioredoxin" evidence="4">
    <location>
        <begin position="246"/>
        <end position="387"/>
    </location>
</feature>
<dbReference type="Pfam" id="PF08534">
    <property type="entry name" value="Redoxin"/>
    <property type="match status" value="1"/>
</dbReference>